<name>A0A9K3HR43_HELAN</name>
<evidence type="ECO:0000313" key="1">
    <source>
        <dbReference type="EMBL" id="KAF5783174.1"/>
    </source>
</evidence>
<dbReference type="Gramene" id="mRNA:HanXRQr2_Chr11g0504881">
    <property type="protein sequence ID" value="CDS:HanXRQr2_Chr11g0504881.1"/>
    <property type="gene ID" value="HanXRQr2_Chr11g0504881"/>
</dbReference>
<proteinExistence type="predicted"/>
<sequence>MMTKLQLLMMMKLQLLMMTKLLLLMMTKLQLLMMFRQLHQVSSADCRFVEGLSPADTVSSSAAYI</sequence>
<reference evidence="1" key="1">
    <citation type="journal article" date="2017" name="Nature">
        <title>The sunflower genome provides insights into oil metabolism, flowering and Asterid evolution.</title>
        <authorList>
            <person name="Badouin H."/>
            <person name="Gouzy J."/>
            <person name="Grassa C.J."/>
            <person name="Murat F."/>
            <person name="Staton S.E."/>
            <person name="Cottret L."/>
            <person name="Lelandais-Briere C."/>
            <person name="Owens G.L."/>
            <person name="Carrere S."/>
            <person name="Mayjonade B."/>
            <person name="Legrand L."/>
            <person name="Gill N."/>
            <person name="Kane N.C."/>
            <person name="Bowers J.E."/>
            <person name="Hubner S."/>
            <person name="Bellec A."/>
            <person name="Berard A."/>
            <person name="Berges H."/>
            <person name="Blanchet N."/>
            <person name="Boniface M.C."/>
            <person name="Brunel D."/>
            <person name="Catrice O."/>
            <person name="Chaidir N."/>
            <person name="Claudel C."/>
            <person name="Donnadieu C."/>
            <person name="Faraut T."/>
            <person name="Fievet G."/>
            <person name="Helmstetter N."/>
            <person name="King M."/>
            <person name="Knapp S.J."/>
            <person name="Lai Z."/>
            <person name="Le Paslier M.C."/>
            <person name="Lippi Y."/>
            <person name="Lorenzon L."/>
            <person name="Mandel J.R."/>
            <person name="Marage G."/>
            <person name="Marchand G."/>
            <person name="Marquand E."/>
            <person name="Bret-Mestries E."/>
            <person name="Morien E."/>
            <person name="Nambeesan S."/>
            <person name="Nguyen T."/>
            <person name="Pegot-Espagnet P."/>
            <person name="Pouilly N."/>
            <person name="Raftis F."/>
            <person name="Sallet E."/>
            <person name="Schiex T."/>
            <person name="Thomas J."/>
            <person name="Vandecasteele C."/>
            <person name="Vares D."/>
            <person name="Vear F."/>
            <person name="Vautrin S."/>
            <person name="Crespi M."/>
            <person name="Mangin B."/>
            <person name="Burke J.M."/>
            <person name="Salse J."/>
            <person name="Munos S."/>
            <person name="Vincourt P."/>
            <person name="Rieseberg L.H."/>
            <person name="Langlade N.B."/>
        </authorList>
    </citation>
    <scope>NUCLEOTIDE SEQUENCE</scope>
    <source>
        <tissue evidence="1">Leaves</tissue>
    </source>
</reference>
<organism evidence="1 2">
    <name type="scientific">Helianthus annuus</name>
    <name type="common">Common sunflower</name>
    <dbReference type="NCBI Taxonomy" id="4232"/>
    <lineage>
        <taxon>Eukaryota</taxon>
        <taxon>Viridiplantae</taxon>
        <taxon>Streptophyta</taxon>
        <taxon>Embryophyta</taxon>
        <taxon>Tracheophyta</taxon>
        <taxon>Spermatophyta</taxon>
        <taxon>Magnoliopsida</taxon>
        <taxon>eudicotyledons</taxon>
        <taxon>Gunneridae</taxon>
        <taxon>Pentapetalae</taxon>
        <taxon>asterids</taxon>
        <taxon>campanulids</taxon>
        <taxon>Asterales</taxon>
        <taxon>Asteraceae</taxon>
        <taxon>Asteroideae</taxon>
        <taxon>Heliantheae alliance</taxon>
        <taxon>Heliantheae</taxon>
        <taxon>Helianthus</taxon>
    </lineage>
</organism>
<keyword evidence="2" id="KW-1185">Reference proteome</keyword>
<dbReference type="AlphaFoldDB" id="A0A9K3HR43"/>
<reference evidence="1" key="2">
    <citation type="submission" date="2020-06" db="EMBL/GenBank/DDBJ databases">
        <title>Helianthus annuus Genome sequencing and assembly Release 2.</title>
        <authorList>
            <person name="Gouzy J."/>
            <person name="Langlade N."/>
            <person name="Munos S."/>
        </authorList>
    </citation>
    <scope>NUCLEOTIDE SEQUENCE</scope>
    <source>
        <tissue evidence="1">Leaves</tissue>
    </source>
</reference>
<gene>
    <name evidence="1" type="ORF">HanXRQr2_Chr11g0504881</name>
</gene>
<protein>
    <submittedName>
        <fullName evidence="1">Uncharacterized protein</fullName>
    </submittedName>
</protein>
<evidence type="ECO:0000313" key="2">
    <source>
        <dbReference type="Proteomes" id="UP000215914"/>
    </source>
</evidence>
<accession>A0A9K3HR43</accession>
<dbReference type="EMBL" id="MNCJ02000326">
    <property type="protein sequence ID" value="KAF5783174.1"/>
    <property type="molecule type" value="Genomic_DNA"/>
</dbReference>
<comment type="caution">
    <text evidence="1">The sequence shown here is derived from an EMBL/GenBank/DDBJ whole genome shotgun (WGS) entry which is preliminary data.</text>
</comment>
<dbReference type="Proteomes" id="UP000215914">
    <property type="component" value="Unassembled WGS sequence"/>
</dbReference>